<organism evidence="1">
    <name type="scientific">Siphoviridae sp. ct96x5</name>
    <dbReference type="NCBI Taxonomy" id="2825367"/>
    <lineage>
        <taxon>Viruses</taxon>
        <taxon>Duplodnaviria</taxon>
        <taxon>Heunggongvirae</taxon>
        <taxon>Uroviricota</taxon>
        <taxon>Caudoviricetes</taxon>
    </lineage>
</organism>
<name>A0A8S5PRX0_9CAUD</name>
<reference evidence="1" key="1">
    <citation type="journal article" date="2021" name="Proc. Natl. Acad. Sci. U.S.A.">
        <title>A Catalog of Tens of Thousands of Viruses from Human Metagenomes Reveals Hidden Associations with Chronic Diseases.</title>
        <authorList>
            <person name="Tisza M.J."/>
            <person name="Buck C.B."/>
        </authorList>
    </citation>
    <scope>NUCLEOTIDE SEQUENCE</scope>
    <source>
        <strain evidence="1">Ct96x5</strain>
    </source>
</reference>
<evidence type="ECO:0008006" key="2">
    <source>
        <dbReference type="Google" id="ProtNLM"/>
    </source>
</evidence>
<accession>A0A8S5PRX0</accession>
<sequence>MADVVMVSTFAQSLARLYKAKEVTDAKVDALLAAKKITAEEAEFIKKGV</sequence>
<protein>
    <recommendedName>
        <fullName evidence="2">XkdX family protein</fullName>
    </recommendedName>
</protein>
<proteinExistence type="predicted"/>
<dbReference type="EMBL" id="BK015488">
    <property type="protein sequence ID" value="DAE09536.1"/>
    <property type="molecule type" value="Genomic_DNA"/>
</dbReference>
<evidence type="ECO:0000313" key="1">
    <source>
        <dbReference type="EMBL" id="DAE09536.1"/>
    </source>
</evidence>